<evidence type="ECO:0000313" key="1">
    <source>
        <dbReference type="EMBL" id="HIU54656.1"/>
    </source>
</evidence>
<organism evidence="1 2">
    <name type="scientific">Candidatus Gallibacteroides avistercoris</name>
    <dbReference type="NCBI Taxonomy" id="2840833"/>
    <lineage>
        <taxon>Bacteria</taxon>
        <taxon>Pseudomonadati</taxon>
        <taxon>Bacteroidota</taxon>
        <taxon>Bacteroidia</taxon>
        <taxon>Bacteroidales</taxon>
        <taxon>Bacteroidaceae</taxon>
        <taxon>Bacteroidaceae incertae sedis</taxon>
        <taxon>Candidatus Gallibacteroides</taxon>
    </lineage>
</organism>
<dbReference type="Proteomes" id="UP000824112">
    <property type="component" value="Unassembled WGS sequence"/>
</dbReference>
<sequence>MRNPVRLIRKDSRNIAGPYMQVIPKQNTQTIIDVVKKHLDPSSVEQPLTIPPPFISLENMYRKQQTEIPDKKNVEKILP</sequence>
<name>A0A9D1M6P7_9BACT</name>
<comment type="caution">
    <text evidence="1">The sequence shown here is derived from an EMBL/GenBank/DDBJ whole genome shotgun (WGS) entry which is preliminary data.</text>
</comment>
<evidence type="ECO:0000313" key="2">
    <source>
        <dbReference type="Proteomes" id="UP000824112"/>
    </source>
</evidence>
<dbReference type="AlphaFoldDB" id="A0A9D1M6P7"/>
<protein>
    <submittedName>
        <fullName evidence="1">Uncharacterized protein</fullName>
    </submittedName>
</protein>
<gene>
    <name evidence="1" type="ORF">IAB03_02475</name>
</gene>
<accession>A0A9D1M6P7</accession>
<dbReference type="EMBL" id="DVNA01000055">
    <property type="protein sequence ID" value="HIU54656.1"/>
    <property type="molecule type" value="Genomic_DNA"/>
</dbReference>
<proteinExistence type="predicted"/>
<reference evidence="1" key="1">
    <citation type="submission" date="2020-10" db="EMBL/GenBank/DDBJ databases">
        <authorList>
            <person name="Gilroy R."/>
        </authorList>
    </citation>
    <scope>NUCLEOTIDE SEQUENCE</scope>
    <source>
        <strain evidence="1">CHK158-818</strain>
    </source>
</reference>
<reference evidence="1" key="2">
    <citation type="journal article" date="2021" name="PeerJ">
        <title>Extensive microbial diversity within the chicken gut microbiome revealed by metagenomics and culture.</title>
        <authorList>
            <person name="Gilroy R."/>
            <person name="Ravi A."/>
            <person name="Getino M."/>
            <person name="Pursley I."/>
            <person name="Horton D.L."/>
            <person name="Alikhan N.F."/>
            <person name="Baker D."/>
            <person name="Gharbi K."/>
            <person name="Hall N."/>
            <person name="Watson M."/>
            <person name="Adriaenssens E.M."/>
            <person name="Foster-Nyarko E."/>
            <person name="Jarju S."/>
            <person name="Secka A."/>
            <person name="Antonio M."/>
            <person name="Oren A."/>
            <person name="Chaudhuri R.R."/>
            <person name="La Ragione R."/>
            <person name="Hildebrand F."/>
            <person name="Pallen M.J."/>
        </authorList>
    </citation>
    <scope>NUCLEOTIDE SEQUENCE</scope>
    <source>
        <strain evidence="1">CHK158-818</strain>
    </source>
</reference>